<dbReference type="EMBL" id="NCKV01001160">
    <property type="protein sequence ID" value="RWS28908.1"/>
    <property type="molecule type" value="Genomic_DNA"/>
</dbReference>
<evidence type="ECO:0000256" key="6">
    <source>
        <dbReference type="RuleBase" id="RU000406"/>
    </source>
</evidence>
<dbReference type="InterPro" id="IPR036438">
    <property type="entry name" value="Insulin-like_sf"/>
</dbReference>
<dbReference type="AlphaFoldDB" id="A0A443SN10"/>
<comment type="similarity">
    <text evidence="1 6">Belongs to the insulin family.</text>
</comment>
<gene>
    <name evidence="8" type="ORF">B4U80_13668</name>
</gene>
<sequence length="115" mass="13168">MCGKALADTLSLVCNKVFATPAPQSKREDRLNSLYRDDLMWYPNYIHTNRFNGFKLNRNSDNINNLDLNAGKPETPMNNEFVLRRKKRGVVDECCKNPCTLKTLKSYCSTSTSIE</sequence>
<comment type="subcellular location">
    <subcellularLocation>
        <location evidence="6">Secreted</location>
    </subcellularLocation>
</comment>
<dbReference type="Proteomes" id="UP000288716">
    <property type="component" value="Unassembled WGS sequence"/>
</dbReference>
<dbReference type="VEuPathDB" id="VectorBase:LDEU003132"/>
<evidence type="ECO:0000256" key="4">
    <source>
        <dbReference type="ARBA" id="ARBA00022729"/>
    </source>
</evidence>
<dbReference type="CDD" id="cd04366">
    <property type="entry name" value="IlGF_insulin_bombyxin_like"/>
    <property type="match status" value="1"/>
</dbReference>
<dbReference type="Gene3D" id="1.10.100.10">
    <property type="entry name" value="Insulin-like"/>
    <property type="match status" value="1"/>
</dbReference>
<evidence type="ECO:0000256" key="2">
    <source>
        <dbReference type="ARBA" id="ARBA00011207"/>
    </source>
</evidence>
<dbReference type="OrthoDB" id="6516696at2759"/>
<dbReference type="PANTHER" id="PTHR13647:SF4">
    <property type="entry name" value="INSULIN-LIKE PEPTIDE 1-RELATED"/>
    <property type="match status" value="1"/>
</dbReference>
<evidence type="ECO:0000313" key="8">
    <source>
        <dbReference type="EMBL" id="RWS28908.1"/>
    </source>
</evidence>
<name>A0A443SN10_9ACAR</name>
<dbReference type="PROSITE" id="PS00262">
    <property type="entry name" value="INSULIN"/>
    <property type="match status" value="1"/>
</dbReference>
<evidence type="ECO:0000256" key="3">
    <source>
        <dbReference type="ARBA" id="ARBA00022685"/>
    </source>
</evidence>
<organism evidence="8 9">
    <name type="scientific">Leptotrombidium deliense</name>
    <dbReference type="NCBI Taxonomy" id="299467"/>
    <lineage>
        <taxon>Eukaryota</taxon>
        <taxon>Metazoa</taxon>
        <taxon>Ecdysozoa</taxon>
        <taxon>Arthropoda</taxon>
        <taxon>Chelicerata</taxon>
        <taxon>Arachnida</taxon>
        <taxon>Acari</taxon>
        <taxon>Acariformes</taxon>
        <taxon>Trombidiformes</taxon>
        <taxon>Prostigmata</taxon>
        <taxon>Anystina</taxon>
        <taxon>Parasitengona</taxon>
        <taxon>Trombiculoidea</taxon>
        <taxon>Trombiculidae</taxon>
        <taxon>Leptotrombidium</taxon>
    </lineage>
</organism>
<keyword evidence="3" id="KW-0165">Cleavage on pair of basic residues</keyword>
<dbReference type="PANTHER" id="PTHR13647">
    <property type="entry name" value="INSULIN-LIKE PEPTIDE 2-RELATED"/>
    <property type="match status" value="1"/>
</dbReference>
<protein>
    <recommendedName>
        <fullName evidence="7">Insulin-like domain-containing protein</fullName>
    </recommendedName>
</protein>
<keyword evidence="4" id="KW-0732">Signal</keyword>
<dbReference type="InterPro" id="IPR022353">
    <property type="entry name" value="Insulin_CS"/>
</dbReference>
<dbReference type="SMART" id="SM00078">
    <property type="entry name" value="IlGF"/>
    <property type="match status" value="1"/>
</dbReference>
<evidence type="ECO:0000313" key="9">
    <source>
        <dbReference type="Proteomes" id="UP000288716"/>
    </source>
</evidence>
<proteinExistence type="inferred from homology"/>
<keyword evidence="5" id="KW-1015">Disulfide bond</keyword>
<keyword evidence="9" id="KW-1185">Reference proteome</keyword>
<dbReference type="Pfam" id="PF00049">
    <property type="entry name" value="Insulin"/>
    <property type="match status" value="1"/>
</dbReference>
<evidence type="ECO:0000256" key="5">
    <source>
        <dbReference type="ARBA" id="ARBA00023157"/>
    </source>
</evidence>
<dbReference type="GO" id="GO:0005179">
    <property type="term" value="F:hormone activity"/>
    <property type="evidence" value="ECO:0007669"/>
    <property type="project" value="InterPro"/>
</dbReference>
<keyword evidence="6" id="KW-0964">Secreted</keyword>
<dbReference type="GO" id="GO:0005576">
    <property type="term" value="C:extracellular region"/>
    <property type="evidence" value="ECO:0007669"/>
    <property type="project" value="UniProtKB-SubCell"/>
</dbReference>
<comment type="subunit">
    <text evidence="2">Heterodimer of a B chain and an A chain linked by two disulfide bonds.</text>
</comment>
<feature type="domain" description="Insulin-like" evidence="7">
    <location>
        <begin position="1"/>
        <end position="108"/>
    </location>
</feature>
<dbReference type="InterPro" id="IPR016179">
    <property type="entry name" value="Insulin-like"/>
</dbReference>
<reference evidence="8 9" key="1">
    <citation type="journal article" date="2018" name="Gigascience">
        <title>Genomes of trombidid mites reveal novel predicted allergens and laterally-transferred genes associated with secondary metabolism.</title>
        <authorList>
            <person name="Dong X."/>
            <person name="Chaisiri K."/>
            <person name="Xia D."/>
            <person name="Armstrong S.D."/>
            <person name="Fang Y."/>
            <person name="Donnelly M.J."/>
            <person name="Kadowaki T."/>
            <person name="McGarry J.W."/>
            <person name="Darby A.C."/>
            <person name="Makepeace B.L."/>
        </authorList>
    </citation>
    <scope>NUCLEOTIDE SEQUENCE [LARGE SCALE GENOMIC DNA]</scope>
    <source>
        <strain evidence="8">UoL-UT</strain>
    </source>
</reference>
<comment type="caution">
    <text evidence="8">The sequence shown here is derived from an EMBL/GenBank/DDBJ whole genome shotgun (WGS) entry which is preliminary data.</text>
</comment>
<dbReference type="SUPFAM" id="SSF56994">
    <property type="entry name" value="Insulin-like"/>
    <property type="match status" value="1"/>
</dbReference>
<evidence type="ECO:0000259" key="7">
    <source>
        <dbReference type="SMART" id="SM00078"/>
    </source>
</evidence>
<accession>A0A443SN10</accession>
<evidence type="ECO:0000256" key="1">
    <source>
        <dbReference type="ARBA" id="ARBA00009034"/>
    </source>
</evidence>